<evidence type="ECO:0000313" key="4">
    <source>
        <dbReference type="Proteomes" id="UP001186944"/>
    </source>
</evidence>
<dbReference type="SUPFAM" id="SSF51735">
    <property type="entry name" value="NAD(P)-binding Rossmann-fold domains"/>
    <property type="match status" value="1"/>
</dbReference>
<dbReference type="PANTHER" id="PTHR24320">
    <property type="entry name" value="RETINOL DEHYDROGENASE"/>
    <property type="match status" value="1"/>
</dbReference>
<gene>
    <name evidence="3" type="ORF">FSP39_001075</name>
</gene>
<dbReference type="EMBL" id="VSWD01000005">
    <property type="protein sequence ID" value="KAK3101118.1"/>
    <property type="molecule type" value="Genomic_DNA"/>
</dbReference>
<evidence type="ECO:0000256" key="1">
    <source>
        <dbReference type="ARBA" id="ARBA00006484"/>
    </source>
</evidence>
<dbReference type="InterPro" id="IPR002347">
    <property type="entry name" value="SDR_fam"/>
</dbReference>
<accession>A0AA89C623</accession>
<dbReference type="AlphaFoldDB" id="A0AA89C623"/>
<evidence type="ECO:0000256" key="2">
    <source>
        <dbReference type="ARBA" id="ARBA00023002"/>
    </source>
</evidence>
<name>A0AA89C623_PINIB</name>
<comment type="similarity">
    <text evidence="1">Belongs to the short-chain dehydrogenases/reductases (SDR) family.</text>
</comment>
<dbReference type="PANTHER" id="PTHR24320:SF226">
    <property type="entry name" value="RETINOL DEHYDROGENASE 11"/>
    <property type="match status" value="1"/>
</dbReference>
<dbReference type="InterPro" id="IPR036291">
    <property type="entry name" value="NAD(P)-bd_dom_sf"/>
</dbReference>
<evidence type="ECO:0000313" key="3">
    <source>
        <dbReference type="EMBL" id="KAK3101118.1"/>
    </source>
</evidence>
<dbReference type="PRINTS" id="PR00081">
    <property type="entry name" value="GDHRDH"/>
</dbReference>
<sequence>MIAVVVGLLYIFWSAVKLYVFGFLSLVRQVCQKHKAPSLSLHTHKVAIVTGGSSGIGFHVSKGLVAKNVHVIMAGESKDRGKRAINAIREDFPNAKVDFMELNLASFGSIKSFAEDFISLDIPLHILINNAGVMFKPYTLTEDGLEYHFQVNYLGHLYLTDLLIGKLKESGANNSARIINVSSIVHNVGRLDVKHLDKKLCHWWEYSSYAAYADSKLYIVLTSSWLDILLKEHNIMVNSLHPGIVNTSLYQYVPRCIKWLLDIVATFTYKVPMQGADTILYLALSEDINSGNGYYDNCTYQKTCQIGYSLDTIEKLWDISHVIINKHLPVQE</sequence>
<dbReference type="CDD" id="cd05327">
    <property type="entry name" value="retinol-DH_like_SDR_c_like"/>
    <property type="match status" value="1"/>
</dbReference>
<reference evidence="3" key="1">
    <citation type="submission" date="2019-08" db="EMBL/GenBank/DDBJ databases">
        <title>The improved chromosome-level genome for the pearl oyster Pinctada fucata martensii using PacBio sequencing and Hi-C.</title>
        <authorList>
            <person name="Zheng Z."/>
        </authorList>
    </citation>
    <scope>NUCLEOTIDE SEQUENCE</scope>
    <source>
        <strain evidence="3">ZZ-2019</strain>
        <tissue evidence="3">Adductor muscle</tissue>
    </source>
</reference>
<comment type="caution">
    <text evidence="3">The sequence shown here is derived from an EMBL/GenBank/DDBJ whole genome shotgun (WGS) entry which is preliminary data.</text>
</comment>
<keyword evidence="4" id="KW-1185">Reference proteome</keyword>
<dbReference type="Proteomes" id="UP001186944">
    <property type="component" value="Unassembled WGS sequence"/>
</dbReference>
<dbReference type="Pfam" id="PF00106">
    <property type="entry name" value="adh_short"/>
    <property type="match status" value="1"/>
</dbReference>
<dbReference type="Gene3D" id="3.40.50.720">
    <property type="entry name" value="NAD(P)-binding Rossmann-like Domain"/>
    <property type="match status" value="1"/>
</dbReference>
<proteinExistence type="inferred from homology"/>
<organism evidence="3 4">
    <name type="scientific">Pinctada imbricata</name>
    <name type="common">Atlantic pearl-oyster</name>
    <name type="synonym">Pinctada martensii</name>
    <dbReference type="NCBI Taxonomy" id="66713"/>
    <lineage>
        <taxon>Eukaryota</taxon>
        <taxon>Metazoa</taxon>
        <taxon>Spiralia</taxon>
        <taxon>Lophotrochozoa</taxon>
        <taxon>Mollusca</taxon>
        <taxon>Bivalvia</taxon>
        <taxon>Autobranchia</taxon>
        <taxon>Pteriomorphia</taxon>
        <taxon>Pterioida</taxon>
        <taxon>Pterioidea</taxon>
        <taxon>Pteriidae</taxon>
        <taxon>Pinctada</taxon>
    </lineage>
</organism>
<dbReference type="GO" id="GO:0016491">
    <property type="term" value="F:oxidoreductase activity"/>
    <property type="evidence" value="ECO:0007669"/>
    <property type="project" value="UniProtKB-KW"/>
</dbReference>
<keyword evidence="2" id="KW-0560">Oxidoreductase</keyword>
<protein>
    <submittedName>
        <fullName evidence="3">Uncharacterized protein</fullName>
    </submittedName>
</protein>